<organism evidence="2 3">
    <name type="scientific">Photobacterium proteolyticum</name>
    <dbReference type="NCBI Taxonomy" id="1903952"/>
    <lineage>
        <taxon>Bacteria</taxon>
        <taxon>Pseudomonadati</taxon>
        <taxon>Pseudomonadota</taxon>
        <taxon>Gammaproteobacteria</taxon>
        <taxon>Vibrionales</taxon>
        <taxon>Vibrionaceae</taxon>
        <taxon>Photobacterium</taxon>
    </lineage>
</organism>
<evidence type="ECO:0000313" key="2">
    <source>
        <dbReference type="EMBL" id="OLQ70753.1"/>
    </source>
</evidence>
<name>A0A1Q9G8T4_9GAMM</name>
<dbReference type="EMBL" id="MJIL01000096">
    <property type="protein sequence ID" value="OLQ70753.1"/>
    <property type="molecule type" value="Genomic_DNA"/>
</dbReference>
<reference evidence="2 3" key="1">
    <citation type="submission" date="2016-09" db="EMBL/GenBank/DDBJ databases">
        <title>Photobacterium proteolyticum sp. nov. a protease producing bacterium isolated from ocean sediments of Laizhou Bay.</title>
        <authorList>
            <person name="Li Y."/>
        </authorList>
    </citation>
    <scope>NUCLEOTIDE SEQUENCE [LARGE SCALE GENOMIC DNA]</scope>
    <source>
        <strain evidence="2 3">13-12</strain>
    </source>
</reference>
<comment type="caution">
    <text evidence="2">The sequence shown here is derived from an EMBL/GenBank/DDBJ whole genome shotgun (WGS) entry which is preliminary data.</text>
</comment>
<evidence type="ECO:0000313" key="3">
    <source>
        <dbReference type="Proteomes" id="UP000186905"/>
    </source>
</evidence>
<proteinExistence type="predicted"/>
<evidence type="ECO:0000256" key="1">
    <source>
        <dbReference type="SAM" id="MobiDB-lite"/>
    </source>
</evidence>
<dbReference type="RefSeq" id="WP_075767673.1">
    <property type="nucleotide sequence ID" value="NZ_MJIL01000096.1"/>
</dbReference>
<sequence>MNDAALLSQQPEFSEGLAPDTATKTREKQEDAAFSFQTELSSAKDNQIPRYQEFTPTHEVMRDVEEKREANDRLWEAIFSLF</sequence>
<gene>
    <name evidence="2" type="ORF">BIT28_15135</name>
</gene>
<dbReference type="Proteomes" id="UP000186905">
    <property type="component" value="Unassembled WGS sequence"/>
</dbReference>
<dbReference type="OrthoDB" id="5829037at2"/>
<protein>
    <submittedName>
        <fullName evidence="2">Uncharacterized protein</fullName>
    </submittedName>
</protein>
<keyword evidence="3" id="KW-1185">Reference proteome</keyword>
<dbReference type="AlphaFoldDB" id="A0A1Q9G8T4"/>
<accession>A0A1Q9G8T4</accession>
<feature type="region of interest" description="Disordered" evidence="1">
    <location>
        <begin position="1"/>
        <end position="28"/>
    </location>
</feature>